<evidence type="ECO:0000256" key="1">
    <source>
        <dbReference type="SAM" id="Coils"/>
    </source>
</evidence>
<comment type="caution">
    <text evidence="3">The sequence shown here is derived from an EMBL/GenBank/DDBJ whole genome shotgun (WGS) entry which is preliminary data.</text>
</comment>
<dbReference type="Proteomes" id="UP000253769">
    <property type="component" value="Unassembled WGS sequence"/>
</dbReference>
<name>A0A369WSK9_9GAMM</name>
<dbReference type="RefSeq" id="WP_114694138.1">
    <property type="nucleotide sequence ID" value="NZ_QQOH01000001.1"/>
</dbReference>
<sequence length="138" mass="14838">MNIHVFSLLALLSGAAMAETVPPAADQPPPVDPVIERLQSLQSMRMRLEQDWANYLQSARSNTGAQPIQPGSAPDVRQMRQEVNQNLARMEERFRCLDVDLKGNNGNVVLVCGDNNGGISTNNQQALGADLNVGGGGQ</sequence>
<reference evidence="3 4" key="1">
    <citation type="submission" date="2018-07" db="EMBL/GenBank/DDBJ databases">
        <title>Motiliproteus coralliicola sp. nov., a bacterium isolated from Coral.</title>
        <authorList>
            <person name="Wang G."/>
        </authorList>
    </citation>
    <scope>NUCLEOTIDE SEQUENCE [LARGE SCALE GENOMIC DNA]</scope>
    <source>
        <strain evidence="3 4">C34</strain>
    </source>
</reference>
<evidence type="ECO:0000256" key="2">
    <source>
        <dbReference type="SAM" id="SignalP"/>
    </source>
</evidence>
<evidence type="ECO:0000313" key="3">
    <source>
        <dbReference type="EMBL" id="RDE24551.1"/>
    </source>
</evidence>
<protein>
    <submittedName>
        <fullName evidence="3">Uncharacterized protein</fullName>
    </submittedName>
</protein>
<dbReference type="AlphaFoldDB" id="A0A369WSK9"/>
<evidence type="ECO:0000313" key="4">
    <source>
        <dbReference type="Proteomes" id="UP000253769"/>
    </source>
</evidence>
<keyword evidence="2" id="KW-0732">Signal</keyword>
<dbReference type="EMBL" id="QQOH01000001">
    <property type="protein sequence ID" value="RDE24551.1"/>
    <property type="molecule type" value="Genomic_DNA"/>
</dbReference>
<proteinExistence type="predicted"/>
<feature type="coiled-coil region" evidence="1">
    <location>
        <begin position="73"/>
        <end position="100"/>
    </location>
</feature>
<gene>
    <name evidence="3" type="ORF">DV711_02890</name>
</gene>
<keyword evidence="1" id="KW-0175">Coiled coil</keyword>
<feature type="chain" id="PRO_5017066997" evidence="2">
    <location>
        <begin position="19"/>
        <end position="138"/>
    </location>
</feature>
<organism evidence="3 4">
    <name type="scientific">Motiliproteus coralliicola</name>
    <dbReference type="NCBI Taxonomy" id="2283196"/>
    <lineage>
        <taxon>Bacteria</taxon>
        <taxon>Pseudomonadati</taxon>
        <taxon>Pseudomonadota</taxon>
        <taxon>Gammaproteobacteria</taxon>
        <taxon>Oceanospirillales</taxon>
        <taxon>Oceanospirillaceae</taxon>
        <taxon>Motiliproteus</taxon>
    </lineage>
</organism>
<accession>A0A369WSK9</accession>
<keyword evidence="4" id="KW-1185">Reference proteome</keyword>
<dbReference type="OrthoDB" id="9873327at2"/>
<feature type="signal peptide" evidence="2">
    <location>
        <begin position="1"/>
        <end position="18"/>
    </location>
</feature>